<gene>
    <name evidence="12" type="primary">dxs_1</name>
    <name evidence="10" type="synonym">dxs</name>
    <name evidence="12" type="ORF">CAGA_14070</name>
</gene>
<dbReference type="OrthoDB" id="9803371at2"/>
<keyword evidence="8 10" id="KW-0786">Thiamine pyrophosphate</keyword>
<dbReference type="CDD" id="cd02007">
    <property type="entry name" value="TPP_DXS"/>
    <property type="match status" value="1"/>
</dbReference>
<comment type="function">
    <text evidence="10">Catalyzes the acyloin condensation reaction between C atoms 2 and 3 of pyruvate and glyceraldehyde 3-phosphate to yield 1-deoxy-D-xylulose-5-phosphate (DXP).</text>
</comment>
<dbReference type="Proteomes" id="UP000297714">
    <property type="component" value="Unassembled WGS sequence"/>
</dbReference>
<accession>A0A4Z0YFJ6</accession>
<evidence type="ECO:0000256" key="10">
    <source>
        <dbReference type="HAMAP-Rule" id="MF_00315"/>
    </source>
</evidence>
<reference evidence="12 13" key="1">
    <citation type="submission" date="2019-04" db="EMBL/GenBank/DDBJ databases">
        <authorList>
            <person name="Poehlein A."/>
            <person name="Bengelsdorf F.R."/>
            <person name="Duerre P."/>
            <person name="Daniel R."/>
        </authorList>
    </citation>
    <scope>NUCLEOTIDE SEQUENCE [LARGE SCALE GENOMIC DNA]</scope>
    <source>
        <strain evidence="12 13">BS-1</strain>
    </source>
</reference>
<evidence type="ECO:0000313" key="13">
    <source>
        <dbReference type="Proteomes" id="UP000297714"/>
    </source>
</evidence>
<comment type="pathway">
    <text evidence="1 10">Metabolic intermediate biosynthesis; 1-deoxy-D-xylulose 5-phosphate biosynthesis; 1-deoxy-D-xylulose 5-phosphate from D-glyceraldehyde 3-phosphate and pyruvate: step 1/1.</text>
</comment>
<dbReference type="RefSeq" id="WP_135659206.1">
    <property type="nucleotide sequence ID" value="NZ_SRMQ01000005.1"/>
</dbReference>
<dbReference type="GO" id="GO:0016114">
    <property type="term" value="P:terpenoid biosynthetic process"/>
    <property type="evidence" value="ECO:0007669"/>
    <property type="project" value="UniProtKB-UniRule"/>
</dbReference>
<dbReference type="AlphaFoldDB" id="A0A4Z0YFJ6"/>
<feature type="binding site" evidence="10">
    <location>
        <begin position="147"/>
        <end position="148"/>
    </location>
    <ligand>
        <name>thiamine diphosphate</name>
        <dbReference type="ChEBI" id="CHEBI:58937"/>
    </ligand>
</feature>
<dbReference type="GO" id="GO:0000287">
    <property type="term" value="F:magnesium ion binding"/>
    <property type="evidence" value="ECO:0007669"/>
    <property type="project" value="UniProtKB-UniRule"/>
</dbReference>
<dbReference type="PROSITE" id="PS00802">
    <property type="entry name" value="TRANSKETOLASE_2"/>
    <property type="match status" value="1"/>
</dbReference>
<feature type="binding site" evidence="10">
    <location>
        <position position="175"/>
    </location>
    <ligand>
        <name>thiamine diphosphate</name>
        <dbReference type="ChEBI" id="CHEBI:58937"/>
    </ligand>
</feature>
<dbReference type="GO" id="GO:0030976">
    <property type="term" value="F:thiamine pyrophosphate binding"/>
    <property type="evidence" value="ECO:0007669"/>
    <property type="project" value="UniProtKB-UniRule"/>
</dbReference>
<evidence type="ECO:0000256" key="2">
    <source>
        <dbReference type="ARBA" id="ARBA00011081"/>
    </source>
</evidence>
<feature type="domain" description="Transketolase-like pyrimidine-binding" evidence="11">
    <location>
        <begin position="314"/>
        <end position="478"/>
    </location>
</feature>
<dbReference type="EC" id="2.2.1.7" evidence="10"/>
<dbReference type="Gene3D" id="3.40.50.970">
    <property type="match status" value="2"/>
</dbReference>
<comment type="catalytic activity">
    <reaction evidence="10">
        <text>D-glyceraldehyde 3-phosphate + pyruvate + H(+) = 1-deoxy-D-xylulose 5-phosphate + CO2</text>
        <dbReference type="Rhea" id="RHEA:12605"/>
        <dbReference type="ChEBI" id="CHEBI:15361"/>
        <dbReference type="ChEBI" id="CHEBI:15378"/>
        <dbReference type="ChEBI" id="CHEBI:16526"/>
        <dbReference type="ChEBI" id="CHEBI:57792"/>
        <dbReference type="ChEBI" id="CHEBI:59776"/>
        <dbReference type="EC" id="2.2.1.7"/>
    </reaction>
</comment>
<keyword evidence="6 10" id="KW-0460">Magnesium</keyword>
<dbReference type="InterPro" id="IPR005475">
    <property type="entry name" value="Transketolase-like_Pyr-bd"/>
</dbReference>
<dbReference type="PROSITE" id="PS00801">
    <property type="entry name" value="TRANSKETOLASE_1"/>
    <property type="match status" value="1"/>
</dbReference>
<evidence type="ECO:0000256" key="7">
    <source>
        <dbReference type="ARBA" id="ARBA00022977"/>
    </source>
</evidence>
<feature type="binding site" evidence="10">
    <location>
        <position position="74"/>
    </location>
    <ligand>
        <name>thiamine diphosphate</name>
        <dbReference type="ChEBI" id="CHEBI:58937"/>
    </ligand>
</feature>
<feature type="binding site" evidence="10">
    <location>
        <position position="365"/>
    </location>
    <ligand>
        <name>thiamine diphosphate</name>
        <dbReference type="ChEBI" id="CHEBI:58937"/>
    </ligand>
</feature>
<name>A0A4Z0YFJ6_9FIRM</name>
<keyword evidence="4 10" id="KW-0808">Transferase</keyword>
<dbReference type="NCBIfam" id="TIGR00204">
    <property type="entry name" value="dxs"/>
    <property type="match status" value="1"/>
</dbReference>
<comment type="subunit">
    <text evidence="3 10">Homodimer.</text>
</comment>
<dbReference type="UniPathway" id="UPA00064">
    <property type="reaction ID" value="UER00091"/>
</dbReference>
<evidence type="ECO:0000256" key="8">
    <source>
        <dbReference type="ARBA" id="ARBA00023052"/>
    </source>
</evidence>
<keyword evidence="13" id="KW-1185">Reference proteome</keyword>
<dbReference type="PANTHER" id="PTHR43322">
    <property type="entry name" value="1-D-DEOXYXYLULOSE 5-PHOSPHATE SYNTHASE-RELATED"/>
    <property type="match status" value="1"/>
</dbReference>
<dbReference type="InterPro" id="IPR005477">
    <property type="entry name" value="Dxylulose-5-P_synthase"/>
</dbReference>
<dbReference type="SUPFAM" id="SSF52922">
    <property type="entry name" value="TK C-terminal domain-like"/>
    <property type="match status" value="1"/>
</dbReference>
<evidence type="ECO:0000256" key="1">
    <source>
        <dbReference type="ARBA" id="ARBA00004980"/>
    </source>
</evidence>
<dbReference type="Pfam" id="PF13292">
    <property type="entry name" value="DXP_synthase_N"/>
    <property type="match status" value="1"/>
</dbReference>
<protein>
    <recommendedName>
        <fullName evidence="10">1-deoxy-D-xylulose-5-phosphate synthase</fullName>
        <ecNumber evidence="10">2.2.1.7</ecNumber>
    </recommendedName>
    <alternativeName>
        <fullName evidence="10">1-deoxyxylulose-5-phosphate synthase</fullName>
        <shortName evidence="10">DXP synthase</shortName>
        <shortName evidence="10">DXPS</shortName>
    </alternativeName>
</protein>
<dbReference type="HAMAP" id="MF_00315">
    <property type="entry name" value="DXP_synth"/>
    <property type="match status" value="1"/>
</dbReference>
<dbReference type="SMART" id="SM00861">
    <property type="entry name" value="Transket_pyr"/>
    <property type="match status" value="1"/>
</dbReference>
<dbReference type="CDD" id="cd07033">
    <property type="entry name" value="TPP_PYR_DXS_TK_like"/>
    <property type="match status" value="1"/>
</dbReference>
<keyword evidence="9 10" id="KW-0414">Isoprene biosynthesis</keyword>
<evidence type="ECO:0000259" key="11">
    <source>
        <dbReference type="SMART" id="SM00861"/>
    </source>
</evidence>
<dbReference type="InterPro" id="IPR020826">
    <property type="entry name" value="Transketolase_BS"/>
</dbReference>
<dbReference type="InterPro" id="IPR009014">
    <property type="entry name" value="Transketo_C/PFOR_II"/>
</dbReference>
<dbReference type="EMBL" id="SRMQ01000005">
    <property type="protein sequence ID" value="TGJ76496.1"/>
    <property type="molecule type" value="Genomic_DNA"/>
</dbReference>
<dbReference type="InterPro" id="IPR049557">
    <property type="entry name" value="Transketolase_CS"/>
</dbReference>
<evidence type="ECO:0000256" key="9">
    <source>
        <dbReference type="ARBA" id="ARBA00023229"/>
    </source>
</evidence>
<comment type="caution">
    <text evidence="12">The sequence shown here is derived from an EMBL/GenBank/DDBJ whole genome shotgun (WGS) entry which is preliminary data.</text>
</comment>
<keyword evidence="7 10" id="KW-0784">Thiamine biosynthesis</keyword>
<dbReference type="SUPFAM" id="SSF52518">
    <property type="entry name" value="Thiamin diphosphate-binding fold (THDP-binding)"/>
    <property type="match status" value="1"/>
</dbReference>
<evidence type="ECO:0000256" key="3">
    <source>
        <dbReference type="ARBA" id="ARBA00011738"/>
    </source>
</evidence>
<keyword evidence="5 10" id="KW-0479">Metal-binding</keyword>
<feature type="binding site" evidence="10">
    <location>
        <position position="286"/>
    </location>
    <ligand>
        <name>thiamine diphosphate</name>
        <dbReference type="ChEBI" id="CHEBI:58937"/>
    </ligand>
</feature>
<feature type="binding site" evidence="10">
    <location>
        <begin position="115"/>
        <end position="117"/>
    </location>
    <ligand>
        <name>thiamine diphosphate</name>
        <dbReference type="ChEBI" id="CHEBI:58937"/>
    </ligand>
</feature>
<comment type="similarity">
    <text evidence="2 10">Belongs to the transketolase family. DXPS subfamily.</text>
</comment>
<dbReference type="Gene3D" id="3.40.50.920">
    <property type="match status" value="1"/>
</dbReference>
<proteinExistence type="inferred from homology"/>
<dbReference type="NCBIfam" id="NF003933">
    <property type="entry name" value="PRK05444.2-2"/>
    <property type="match status" value="1"/>
</dbReference>
<organism evidence="12 13">
    <name type="scientific">Caproiciproducens galactitolivorans</name>
    <dbReference type="NCBI Taxonomy" id="642589"/>
    <lineage>
        <taxon>Bacteria</taxon>
        <taxon>Bacillati</taxon>
        <taxon>Bacillota</taxon>
        <taxon>Clostridia</taxon>
        <taxon>Eubacteriales</taxon>
        <taxon>Acutalibacteraceae</taxon>
        <taxon>Caproiciproducens</taxon>
    </lineage>
</organism>
<dbReference type="PANTHER" id="PTHR43322:SF5">
    <property type="entry name" value="1-DEOXY-D-XYLULOSE-5-PHOSPHATE SYNTHASE, CHLOROPLASTIC"/>
    <property type="match status" value="1"/>
</dbReference>
<comment type="cofactor">
    <cofactor evidence="10">
        <name>Mg(2+)</name>
        <dbReference type="ChEBI" id="CHEBI:18420"/>
    </cofactor>
    <text evidence="10">Binds 1 Mg(2+) ion per subunit.</text>
</comment>
<sequence length="618" mass="68153">MDNLLEKINFPKDLQNFSISELNELCKEIREKIIKTVSNNGGHLASNLGVVELTVALHRVFYSEYDKIVWDVGHQSYTHKILTGRRKAISTIRTKGGLSGYPNRQESPYDAFNAGHSSTSISAALGIANAKMLTGEPGHVIAVIGDGALTGGLAYEGLNNAGRFKKNLIVILNDNKMSISRNVGSIARYLAHIRTKPGYFRVKGNVENAVDSLPHLGKPIHRFLSKTKMALKQILYNNTIFEDMGFYYYGPFDGHDLGKLIDVLENAKNIDHPVLLHVLTHKGKGYSYAEQNPGAFHGIASFDIKTGKSQFTGENFSSIFGNHLCTLAANDSRICAITAAMQMGTGLTGFAKQFPERFFDTGIAEEHAVTFAGGLASGGMHPVFAVYSTFLQRSYDQIIHDAAIQKVKLTFAIDRAGIVGEDGETHQGIFDVAFLNTIPNITVFSPAYYDEMYQSLDLAIYHCEGISAVRYPRGKPFFKPYDFESTGMSFDTYGEKDAKTVIVTYGRLFSFVCKAISDLKQHGISVRIIKLNRIIPVDPGAVASAADAEMVFFFEEGIQHGGIGEHFSYLLNKFGYKGKYFLRAITNFVPHATMLQSLNALGLDDKGMVNMILTECKN</sequence>
<dbReference type="InterPro" id="IPR033248">
    <property type="entry name" value="Transketolase_C"/>
</dbReference>
<feature type="binding site" evidence="10">
    <location>
        <position position="175"/>
    </location>
    <ligand>
        <name>Mg(2+)</name>
        <dbReference type="ChEBI" id="CHEBI:18420"/>
    </ligand>
</feature>
<evidence type="ECO:0000256" key="5">
    <source>
        <dbReference type="ARBA" id="ARBA00022723"/>
    </source>
</evidence>
<dbReference type="Pfam" id="PF02780">
    <property type="entry name" value="Transketolase_C"/>
    <property type="match status" value="1"/>
</dbReference>
<evidence type="ECO:0000256" key="6">
    <source>
        <dbReference type="ARBA" id="ARBA00022842"/>
    </source>
</evidence>
<evidence type="ECO:0000313" key="12">
    <source>
        <dbReference type="EMBL" id="TGJ76496.1"/>
    </source>
</evidence>
<evidence type="ECO:0000256" key="4">
    <source>
        <dbReference type="ARBA" id="ARBA00022679"/>
    </source>
</evidence>
<comment type="cofactor">
    <cofactor evidence="10">
        <name>thiamine diphosphate</name>
        <dbReference type="ChEBI" id="CHEBI:58937"/>
    </cofactor>
    <text evidence="10">Binds 1 thiamine pyrophosphate per subunit.</text>
</comment>
<dbReference type="GO" id="GO:0008661">
    <property type="term" value="F:1-deoxy-D-xylulose-5-phosphate synthase activity"/>
    <property type="evidence" value="ECO:0007669"/>
    <property type="project" value="UniProtKB-UniRule"/>
</dbReference>
<dbReference type="GO" id="GO:0019288">
    <property type="term" value="P:isopentenyl diphosphate biosynthetic process, methylerythritol 4-phosphate pathway"/>
    <property type="evidence" value="ECO:0007669"/>
    <property type="project" value="TreeGrafter"/>
</dbReference>
<dbReference type="Pfam" id="PF02779">
    <property type="entry name" value="Transket_pyr"/>
    <property type="match status" value="1"/>
</dbReference>
<dbReference type="GO" id="GO:0005829">
    <property type="term" value="C:cytosol"/>
    <property type="evidence" value="ECO:0007669"/>
    <property type="project" value="TreeGrafter"/>
</dbReference>
<feature type="binding site" evidence="10">
    <location>
        <position position="146"/>
    </location>
    <ligand>
        <name>Mg(2+)</name>
        <dbReference type="ChEBI" id="CHEBI:18420"/>
    </ligand>
</feature>
<dbReference type="InterPro" id="IPR029061">
    <property type="entry name" value="THDP-binding"/>
</dbReference>
<dbReference type="GO" id="GO:0009228">
    <property type="term" value="P:thiamine biosynthetic process"/>
    <property type="evidence" value="ECO:0007669"/>
    <property type="project" value="UniProtKB-UniRule"/>
</dbReference>